<dbReference type="Proteomes" id="UP000246171">
    <property type="component" value="Unassembled WGS sequence"/>
</dbReference>
<gene>
    <name evidence="1" type="ORF">BO83DRAFT_395824</name>
</gene>
<keyword evidence="2" id="KW-1185">Reference proteome</keyword>
<evidence type="ECO:0000313" key="2">
    <source>
        <dbReference type="Proteomes" id="UP000246171"/>
    </source>
</evidence>
<accession>A0A317WEW9</accession>
<dbReference type="VEuPathDB" id="FungiDB:BO83DRAFT_395824"/>
<dbReference type="GO" id="GO:0005739">
    <property type="term" value="C:mitochondrion"/>
    <property type="evidence" value="ECO:0007669"/>
    <property type="project" value="TreeGrafter"/>
</dbReference>
<dbReference type="RefSeq" id="XP_025392433.1">
    <property type="nucleotide sequence ID" value="XM_025533105.1"/>
</dbReference>
<organism evidence="1 2">
    <name type="scientific">Aspergillus eucalypticola (strain CBS 122712 / IBT 29274)</name>
    <dbReference type="NCBI Taxonomy" id="1448314"/>
    <lineage>
        <taxon>Eukaryota</taxon>
        <taxon>Fungi</taxon>
        <taxon>Dikarya</taxon>
        <taxon>Ascomycota</taxon>
        <taxon>Pezizomycotina</taxon>
        <taxon>Eurotiomycetes</taxon>
        <taxon>Eurotiomycetidae</taxon>
        <taxon>Eurotiales</taxon>
        <taxon>Aspergillaceae</taxon>
        <taxon>Aspergillus</taxon>
        <taxon>Aspergillus subgen. Circumdati</taxon>
    </lineage>
</organism>
<dbReference type="AlphaFoldDB" id="A0A317WEW9"/>
<evidence type="ECO:0000313" key="1">
    <source>
        <dbReference type="EMBL" id="PWY82770.1"/>
    </source>
</evidence>
<dbReference type="PANTHER" id="PTHR36091">
    <property type="entry name" value="ALTERED INHERITANCE OF MITOCHONDRIA PROTEIN 9, MITOCHONDRIAL"/>
    <property type="match status" value="1"/>
</dbReference>
<proteinExistence type="predicted"/>
<dbReference type="EMBL" id="MSFU01000003">
    <property type="protein sequence ID" value="PWY82770.1"/>
    <property type="molecule type" value="Genomic_DNA"/>
</dbReference>
<protein>
    <submittedName>
        <fullName evidence="1">Uncharacterized protein</fullName>
    </submittedName>
</protein>
<dbReference type="OrthoDB" id="2831558at2759"/>
<dbReference type="PANTHER" id="PTHR36091:SF1">
    <property type="entry name" value="ALTERED INHERITANCE OF MITOCHONDRIA PROTEIN 9, MITOCHONDRIAL"/>
    <property type="match status" value="1"/>
</dbReference>
<dbReference type="InterPro" id="IPR051035">
    <property type="entry name" value="Mito_inheritance_9"/>
</dbReference>
<reference evidence="1" key="1">
    <citation type="submission" date="2016-12" db="EMBL/GenBank/DDBJ databases">
        <title>The genomes of Aspergillus section Nigri reveals drivers in fungal speciation.</title>
        <authorList>
            <consortium name="DOE Joint Genome Institute"/>
            <person name="Vesth T.C."/>
            <person name="Nybo J."/>
            <person name="Theobald S."/>
            <person name="Brandl J."/>
            <person name="Frisvad J.C."/>
            <person name="Nielsen K.F."/>
            <person name="Lyhne E.K."/>
            <person name="Kogle M.E."/>
            <person name="Kuo A."/>
            <person name="Riley R."/>
            <person name="Clum A."/>
            <person name="Nolan M."/>
            <person name="Lipzen A."/>
            <person name="Salamov A."/>
            <person name="Henrissat B."/>
            <person name="Wiebenga A."/>
            <person name="De vries R.P."/>
            <person name="Grigoriev I.V."/>
            <person name="Mortensen U.H."/>
            <person name="Andersen M.R."/>
            <person name="Baker S.E."/>
        </authorList>
    </citation>
    <scope>NUCLEOTIDE SEQUENCE</scope>
    <source>
        <strain evidence="1">CBS 122712</strain>
    </source>
</reference>
<dbReference type="GeneID" id="37055067"/>
<sequence length="303" mass="34337">MLWNQASASQAPGRWLSTRRRDPQHLAARYCEFNLDNLLVAANQLTGYKGVSKCVKGQYNKGFVLTMDNGEQIVARLPNPNVGPAFFTTASEVASRHFMPGPRVLGHSGPAHLCLVYRQVEPRYSLGSIWARMCRSSQFVIIDQVVEIEGKLASVLFPMQGCLYYTSDLKSNIPEAEGLDITPSKPSGLKIELCRQLSCFAIGPSNDRKLWNSERNLRKLDRGPWTSPIHYVTALGTNELNWARHHAKPRMNYYRSTETPENLNEDILNIARNLVPKQACCEYDYINTLSYPDLHLDNIFHRP</sequence>
<name>A0A317WEW9_ASPEC</name>
<comment type="caution">
    <text evidence="1">The sequence shown here is derived from an EMBL/GenBank/DDBJ whole genome shotgun (WGS) entry which is preliminary data.</text>
</comment>